<keyword evidence="2" id="KW-1185">Reference proteome</keyword>
<evidence type="ECO:0000313" key="2">
    <source>
        <dbReference type="Proteomes" id="UP001642483"/>
    </source>
</evidence>
<proteinExistence type="predicted"/>
<evidence type="ECO:0000313" key="1">
    <source>
        <dbReference type="EMBL" id="CAK8681883.1"/>
    </source>
</evidence>
<sequence length="102" mass="11555">MDKLMRINCSSGAPGRVSKFARNISSKTSKITETVQQKAAKHLPVKKMKKVTDKLQRTAIDVVMLKEMKSFVLIIKDSPPFSRNLSSRRRNRLDITPIVNSL</sequence>
<gene>
    <name evidence="1" type="ORF">CVLEPA_LOCUS12117</name>
</gene>
<organism evidence="1 2">
    <name type="scientific">Clavelina lepadiformis</name>
    <name type="common">Light-bulb sea squirt</name>
    <name type="synonym">Ascidia lepadiformis</name>
    <dbReference type="NCBI Taxonomy" id="159417"/>
    <lineage>
        <taxon>Eukaryota</taxon>
        <taxon>Metazoa</taxon>
        <taxon>Chordata</taxon>
        <taxon>Tunicata</taxon>
        <taxon>Ascidiacea</taxon>
        <taxon>Aplousobranchia</taxon>
        <taxon>Clavelinidae</taxon>
        <taxon>Clavelina</taxon>
    </lineage>
</organism>
<accession>A0ABP0FRC0</accession>
<reference evidence="1 2" key="1">
    <citation type="submission" date="2024-02" db="EMBL/GenBank/DDBJ databases">
        <authorList>
            <person name="Daric V."/>
            <person name="Darras S."/>
        </authorList>
    </citation>
    <scope>NUCLEOTIDE SEQUENCE [LARGE SCALE GENOMIC DNA]</scope>
</reference>
<dbReference type="EMBL" id="CAWYQH010000090">
    <property type="protein sequence ID" value="CAK8681883.1"/>
    <property type="molecule type" value="Genomic_DNA"/>
</dbReference>
<dbReference type="Proteomes" id="UP001642483">
    <property type="component" value="Unassembled WGS sequence"/>
</dbReference>
<protein>
    <submittedName>
        <fullName evidence="1">Uncharacterized protein</fullName>
    </submittedName>
</protein>
<comment type="caution">
    <text evidence="1">The sequence shown here is derived from an EMBL/GenBank/DDBJ whole genome shotgun (WGS) entry which is preliminary data.</text>
</comment>
<name>A0ABP0FRC0_CLALP</name>